<keyword evidence="2" id="KW-0812">Transmembrane</keyword>
<dbReference type="Proteomes" id="UP000298030">
    <property type="component" value="Unassembled WGS sequence"/>
</dbReference>
<dbReference type="PANTHER" id="PTHR11567">
    <property type="entry name" value="ACID PHOSPHATASE-RELATED"/>
    <property type="match status" value="1"/>
</dbReference>
<comment type="caution">
    <text evidence="3">The sequence shown here is derived from an EMBL/GenBank/DDBJ whole genome shotgun (WGS) entry which is preliminary data.</text>
</comment>
<comment type="similarity">
    <text evidence="1">Belongs to the histidine acid phosphatase family.</text>
</comment>
<dbReference type="STRING" id="71717.A0A4Y7SLJ3"/>
<dbReference type="PANTHER" id="PTHR11567:SF142">
    <property type="entry name" value="PHOSPHOGLYCERATE MUTASE-LIKE PROTEIN"/>
    <property type="match status" value="1"/>
</dbReference>
<reference evidence="3 4" key="1">
    <citation type="journal article" date="2019" name="Nat. Ecol. Evol.">
        <title>Megaphylogeny resolves global patterns of mushroom evolution.</title>
        <authorList>
            <person name="Varga T."/>
            <person name="Krizsan K."/>
            <person name="Foldi C."/>
            <person name="Dima B."/>
            <person name="Sanchez-Garcia M."/>
            <person name="Sanchez-Ramirez S."/>
            <person name="Szollosi G.J."/>
            <person name="Szarkandi J.G."/>
            <person name="Papp V."/>
            <person name="Albert L."/>
            <person name="Andreopoulos W."/>
            <person name="Angelini C."/>
            <person name="Antonin V."/>
            <person name="Barry K.W."/>
            <person name="Bougher N.L."/>
            <person name="Buchanan P."/>
            <person name="Buyck B."/>
            <person name="Bense V."/>
            <person name="Catcheside P."/>
            <person name="Chovatia M."/>
            <person name="Cooper J."/>
            <person name="Damon W."/>
            <person name="Desjardin D."/>
            <person name="Finy P."/>
            <person name="Geml J."/>
            <person name="Haridas S."/>
            <person name="Hughes K."/>
            <person name="Justo A."/>
            <person name="Karasinski D."/>
            <person name="Kautmanova I."/>
            <person name="Kiss B."/>
            <person name="Kocsube S."/>
            <person name="Kotiranta H."/>
            <person name="LaButti K.M."/>
            <person name="Lechner B.E."/>
            <person name="Liimatainen K."/>
            <person name="Lipzen A."/>
            <person name="Lukacs Z."/>
            <person name="Mihaltcheva S."/>
            <person name="Morgado L.N."/>
            <person name="Niskanen T."/>
            <person name="Noordeloos M.E."/>
            <person name="Ohm R.A."/>
            <person name="Ortiz-Santana B."/>
            <person name="Ovrebo C."/>
            <person name="Racz N."/>
            <person name="Riley R."/>
            <person name="Savchenko A."/>
            <person name="Shiryaev A."/>
            <person name="Soop K."/>
            <person name="Spirin V."/>
            <person name="Szebenyi C."/>
            <person name="Tomsovsky M."/>
            <person name="Tulloss R.E."/>
            <person name="Uehling J."/>
            <person name="Grigoriev I.V."/>
            <person name="Vagvolgyi C."/>
            <person name="Papp T."/>
            <person name="Martin F.M."/>
            <person name="Miettinen O."/>
            <person name="Hibbett D.S."/>
            <person name="Nagy L.G."/>
        </authorList>
    </citation>
    <scope>NUCLEOTIDE SEQUENCE [LARGE SCALE GENOMIC DNA]</scope>
    <source>
        <strain evidence="3 4">FP101781</strain>
    </source>
</reference>
<dbReference type="GO" id="GO:0016791">
    <property type="term" value="F:phosphatase activity"/>
    <property type="evidence" value="ECO:0007669"/>
    <property type="project" value="TreeGrafter"/>
</dbReference>
<dbReference type="Gene3D" id="3.40.50.1240">
    <property type="entry name" value="Phosphoglycerate mutase-like"/>
    <property type="match status" value="1"/>
</dbReference>
<dbReference type="InterPro" id="IPR029033">
    <property type="entry name" value="His_PPase_superfam"/>
</dbReference>
<dbReference type="EMBL" id="QPFP01000086">
    <property type="protein sequence ID" value="TEB22716.1"/>
    <property type="molecule type" value="Genomic_DNA"/>
</dbReference>
<dbReference type="CDD" id="cd07061">
    <property type="entry name" value="HP_HAP_like"/>
    <property type="match status" value="1"/>
</dbReference>
<dbReference type="SUPFAM" id="SSF53254">
    <property type="entry name" value="Phosphoglycerate mutase-like"/>
    <property type="match status" value="1"/>
</dbReference>
<proteinExistence type="inferred from homology"/>
<keyword evidence="2" id="KW-0472">Membrane</keyword>
<accession>A0A4Y7SLJ3</accession>
<dbReference type="AlphaFoldDB" id="A0A4Y7SLJ3"/>
<dbReference type="InterPro" id="IPR000560">
    <property type="entry name" value="His_Pase_clade-2"/>
</dbReference>
<dbReference type="OrthoDB" id="258392at2759"/>
<sequence>MSDDGKLLGVVILTRHGDREGYYQDPKTYTSKDTAITPLGSQQEYQLGQYLRSRYLNSSSSSFISGVNASVADDDQIKIRADGGGEGGVIFNSALSMLQGLFPPTRQYNTTLANGTMVVGPLSGYQTVPIESVDSEENISLEGWVDCNTFTNNTKALYASSAFAQKEEEAASFLSDVSPYVGGRPTSLENMWNIFDYLNVQSIHNATFAAALPDGYLVRARDFANWLQFNVFSSPEIDGVGNIPGRTMVSSILDGVASIVDSSDPLKIRYEGISYKPFISLFQMIGAVEANLQLAGIVNYAAAIAFEVRSPTDGGEPTIRLQFKNGSEEATFTEYEFMGTRDVPMSAFVQTLAPVGVNDTTAWCHVCSNTETRGCQYLVAAQAAGVNSVKLPKIGSIGAGFLGAGLALLLALGVFGVLVFIGVLTVRPKRKPAAKGSVHGSDTESQPEKY</sequence>
<evidence type="ECO:0000313" key="4">
    <source>
        <dbReference type="Proteomes" id="UP000298030"/>
    </source>
</evidence>
<feature type="transmembrane region" description="Helical" evidence="2">
    <location>
        <begin position="397"/>
        <end position="426"/>
    </location>
</feature>
<name>A0A4Y7SLJ3_COPMI</name>
<gene>
    <name evidence="3" type="ORF">FA13DRAFT_1757198</name>
</gene>
<organism evidence="3 4">
    <name type="scientific">Coprinellus micaceus</name>
    <name type="common">Glistening ink-cap mushroom</name>
    <name type="synonym">Coprinus micaceus</name>
    <dbReference type="NCBI Taxonomy" id="71717"/>
    <lineage>
        <taxon>Eukaryota</taxon>
        <taxon>Fungi</taxon>
        <taxon>Dikarya</taxon>
        <taxon>Basidiomycota</taxon>
        <taxon>Agaricomycotina</taxon>
        <taxon>Agaricomycetes</taxon>
        <taxon>Agaricomycetidae</taxon>
        <taxon>Agaricales</taxon>
        <taxon>Agaricineae</taxon>
        <taxon>Psathyrellaceae</taxon>
        <taxon>Coprinellus</taxon>
    </lineage>
</organism>
<evidence type="ECO:0000256" key="1">
    <source>
        <dbReference type="ARBA" id="ARBA00005375"/>
    </source>
</evidence>
<evidence type="ECO:0000313" key="3">
    <source>
        <dbReference type="EMBL" id="TEB22716.1"/>
    </source>
</evidence>
<protein>
    <submittedName>
        <fullName evidence="3">Phosphoglycerate mutase-like protein</fullName>
    </submittedName>
</protein>
<dbReference type="Pfam" id="PF00328">
    <property type="entry name" value="His_Phos_2"/>
    <property type="match status" value="1"/>
</dbReference>
<keyword evidence="4" id="KW-1185">Reference proteome</keyword>
<evidence type="ECO:0000256" key="2">
    <source>
        <dbReference type="SAM" id="Phobius"/>
    </source>
</evidence>
<keyword evidence="2" id="KW-1133">Transmembrane helix</keyword>
<dbReference type="InterPro" id="IPR050645">
    <property type="entry name" value="Histidine_acid_phosphatase"/>
</dbReference>